<evidence type="ECO:0000313" key="12">
    <source>
        <dbReference type="EMBL" id="TQK76085.1"/>
    </source>
</evidence>
<gene>
    <name evidence="12" type="ORF">FB389_0743</name>
</gene>
<dbReference type="EMBL" id="VFNV01000001">
    <property type="protein sequence ID" value="TQK76085.1"/>
    <property type="molecule type" value="Genomic_DNA"/>
</dbReference>
<keyword evidence="9" id="KW-0676">Redox-active center</keyword>
<accession>A0A542SNH7</accession>
<evidence type="ECO:0000256" key="1">
    <source>
        <dbReference type="ARBA" id="ARBA00004141"/>
    </source>
</evidence>
<dbReference type="InterPro" id="IPR041714">
    <property type="entry name" value="VKOR_Actinobacteria"/>
</dbReference>
<keyword evidence="6" id="KW-0560">Oxidoreductase</keyword>
<feature type="transmembrane region" description="Helical" evidence="10">
    <location>
        <begin position="142"/>
        <end position="162"/>
    </location>
</feature>
<dbReference type="Proteomes" id="UP000316181">
    <property type="component" value="Unassembled WGS sequence"/>
</dbReference>
<dbReference type="InterPro" id="IPR038354">
    <property type="entry name" value="VKOR_sf"/>
</dbReference>
<evidence type="ECO:0000256" key="5">
    <source>
        <dbReference type="ARBA" id="ARBA00022989"/>
    </source>
</evidence>
<dbReference type="SMART" id="SM00756">
    <property type="entry name" value="VKc"/>
    <property type="match status" value="1"/>
</dbReference>
<dbReference type="Gene3D" id="1.20.1440.130">
    <property type="entry name" value="VKOR domain"/>
    <property type="match status" value="1"/>
</dbReference>
<dbReference type="GO" id="GO:0016491">
    <property type="term" value="F:oxidoreductase activity"/>
    <property type="evidence" value="ECO:0007669"/>
    <property type="project" value="UniProtKB-KW"/>
</dbReference>
<feature type="transmembrane region" description="Helical" evidence="10">
    <location>
        <begin position="168"/>
        <end position="195"/>
    </location>
</feature>
<evidence type="ECO:0000313" key="13">
    <source>
        <dbReference type="Proteomes" id="UP000316181"/>
    </source>
</evidence>
<protein>
    <submittedName>
        <fullName evidence="12">Putative membrane protein</fullName>
    </submittedName>
</protein>
<evidence type="ECO:0000256" key="8">
    <source>
        <dbReference type="ARBA" id="ARBA00023157"/>
    </source>
</evidence>
<evidence type="ECO:0000256" key="10">
    <source>
        <dbReference type="SAM" id="Phobius"/>
    </source>
</evidence>
<dbReference type="AlphaFoldDB" id="A0A542SNH7"/>
<evidence type="ECO:0000256" key="9">
    <source>
        <dbReference type="ARBA" id="ARBA00023284"/>
    </source>
</evidence>
<comment type="caution">
    <text evidence="12">The sequence shown here is derived from an EMBL/GenBank/DDBJ whole genome shotgun (WGS) entry which is preliminary data.</text>
</comment>
<dbReference type="InterPro" id="IPR012932">
    <property type="entry name" value="VKOR"/>
</dbReference>
<dbReference type="CDD" id="cd12922">
    <property type="entry name" value="VKOR_5"/>
    <property type="match status" value="1"/>
</dbReference>
<keyword evidence="8" id="KW-1015">Disulfide bond</keyword>
<evidence type="ECO:0000256" key="4">
    <source>
        <dbReference type="ARBA" id="ARBA00022719"/>
    </source>
</evidence>
<dbReference type="OrthoDB" id="9783799at2"/>
<comment type="subcellular location">
    <subcellularLocation>
        <location evidence="1">Membrane</location>
        <topology evidence="1">Multi-pass membrane protein</topology>
    </subcellularLocation>
</comment>
<evidence type="ECO:0000256" key="3">
    <source>
        <dbReference type="ARBA" id="ARBA00022692"/>
    </source>
</evidence>
<evidence type="ECO:0000256" key="2">
    <source>
        <dbReference type="ARBA" id="ARBA00006214"/>
    </source>
</evidence>
<reference evidence="12 13" key="1">
    <citation type="submission" date="2019-06" db="EMBL/GenBank/DDBJ databases">
        <title>Sequencing the genomes of 1000 actinobacteria strains.</title>
        <authorList>
            <person name="Klenk H.-P."/>
        </authorList>
    </citation>
    <scope>NUCLEOTIDE SEQUENCE [LARGE SCALE GENOMIC DNA]</scope>
    <source>
        <strain evidence="12 13">DSM 10596</strain>
    </source>
</reference>
<dbReference type="Pfam" id="PF07884">
    <property type="entry name" value="VKOR"/>
    <property type="match status" value="1"/>
</dbReference>
<feature type="transmembrane region" description="Helical" evidence="10">
    <location>
        <begin position="216"/>
        <end position="236"/>
    </location>
</feature>
<keyword evidence="5 10" id="KW-1133">Transmembrane helix</keyword>
<keyword evidence="4" id="KW-0874">Quinone</keyword>
<name>A0A542SNH7_9MICO</name>
<feature type="domain" description="Vitamin K epoxide reductase" evidence="11">
    <location>
        <begin position="53"/>
        <end position="194"/>
    </location>
</feature>
<dbReference type="GO" id="GO:0016020">
    <property type="term" value="C:membrane"/>
    <property type="evidence" value="ECO:0007669"/>
    <property type="project" value="UniProtKB-SubCell"/>
</dbReference>
<comment type="similarity">
    <text evidence="2">Belongs to the VKOR family.</text>
</comment>
<dbReference type="GO" id="GO:0048038">
    <property type="term" value="F:quinone binding"/>
    <property type="evidence" value="ECO:0007669"/>
    <property type="project" value="UniProtKB-KW"/>
</dbReference>
<keyword evidence="13" id="KW-1185">Reference proteome</keyword>
<keyword evidence="3 10" id="KW-0812">Transmembrane</keyword>
<evidence type="ECO:0000256" key="6">
    <source>
        <dbReference type="ARBA" id="ARBA00023002"/>
    </source>
</evidence>
<proteinExistence type="inferred from homology"/>
<evidence type="ECO:0000259" key="11">
    <source>
        <dbReference type="SMART" id="SM00756"/>
    </source>
</evidence>
<sequence>MTVFSQALLWLNEQPKGPPVTTNEVVADVPTEDSAIGAGGLASIPLRGFRHSNGYLFGTMLASAALSLLAAFVLSIDAVVLAATPDAVLACDINSVLSCGTVALSDQAQLFGFPNSFLGLACEPVVITIAVASLAGVRFPRWFMLSAQVIYLLGLTFAYWLFYQSSFVIHALCPWCLVITFGTTAVFMTLLHVNLRDNNFYLSARWHERARAALRMNLDTLVTVVLLTVITATIFLKYGARVLGM</sequence>
<keyword evidence="7 10" id="KW-0472">Membrane</keyword>
<organism evidence="12 13">
    <name type="scientific">Rarobacter incanus</name>
    <dbReference type="NCBI Taxonomy" id="153494"/>
    <lineage>
        <taxon>Bacteria</taxon>
        <taxon>Bacillati</taxon>
        <taxon>Actinomycetota</taxon>
        <taxon>Actinomycetes</taxon>
        <taxon>Micrococcales</taxon>
        <taxon>Rarobacteraceae</taxon>
        <taxon>Rarobacter</taxon>
    </lineage>
</organism>
<feature type="transmembrane region" description="Helical" evidence="10">
    <location>
        <begin position="117"/>
        <end position="135"/>
    </location>
</feature>
<feature type="transmembrane region" description="Helical" evidence="10">
    <location>
        <begin position="55"/>
        <end position="76"/>
    </location>
</feature>
<evidence type="ECO:0000256" key="7">
    <source>
        <dbReference type="ARBA" id="ARBA00023136"/>
    </source>
</evidence>